<evidence type="ECO:0000256" key="2">
    <source>
        <dbReference type="ARBA" id="ARBA00022475"/>
    </source>
</evidence>
<dbReference type="InterPro" id="IPR011701">
    <property type="entry name" value="MFS"/>
</dbReference>
<dbReference type="Proteomes" id="UP000002215">
    <property type="component" value="Chromosome"/>
</dbReference>
<evidence type="ECO:0000256" key="3">
    <source>
        <dbReference type="ARBA" id="ARBA00022692"/>
    </source>
</evidence>
<keyword evidence="4 6" id="KW-1133">Transmembrane helix</keyword>
<dbReference type="InterPro" id="IPR036259">
    <property type="entry name" value="MFS_trans_sf"/>
</dbReference>
<dbReference type="PROSITE" id="PS50850">
    <property type="entry name" value="MFS"/>
    <property type="match status" value="1"/>
</dbReference>
<feature type="transmembrane region" description="Helical" evidence="6">
    <location>
        <begin position="236"/>
        <end position="255"/>
    </location>
</feature>
<dbReference type="GO" id="GO:0005886">
    <property type="term" value="C:plasma membrane"/>
    <property type="evidence" value="ECO:0007669"/>
    <property type="project" value="UniProtKB-SubCell"/>
</dbReference>
<reference evidence="9" key="1">
    <citation type="submission" date="2009-08" db="EMBL/GenBank/DDBJ databases">
        <title>The complete genome of Chitinophaga pinensis DSM 2588.</title>
        <authorList>
            <consortium name="US DOE Joint Genome Institute (JGI-PGF)"/>
            <person name="Lucas S."/>
            <person name="Copeland A."/>
            <person name="Lapidus A."/>
            <person name="Glavina del Rio T."/>
            <person name="Dalin E."/>
            <person name="Tice H."/>
            <person name="Bruce D."/>
            <person name="Goodwin L."/>
            <person name="Pitluck S."/>
            <person name="Kyrpides N."/>
            <person name="Mavromatis K."/>
            <person name="Ivanova N."/>
            <person name="Mikhailova N."/>
            <person name="Sims D."/>
            <person name="Meinche L."/>
            <person name="Brettin T."/>
            <person name="Detter J.C."/>
            <person name="Han C."/>
            <person name="Larimer F."/>
            <person name="Land M."/>
            <person name="Hauser L."/>
            <person name="Markowitz V."/>
            <person name="Cheng J.-F."/>
            <person name="Hugenholtz P."/>
            <person name="Woyke T."/>
            <person name="Wu D."/>
            <person name="Spring S."/>
            <person name="Klenk H.-P."/>
            <person name="Eisen J.A."/>
        </authorList>
    </citation>
    <scope>NUCLEOTIDE SEQUENCE [LARGE SCALE GENOMIC DNA]</scope>
    <source>
        <strain evidence="9">ATCC 43595 / DSM 2588 / LMG 13176 / NBRC 15968 / NCIMB 11800 / UQM 2034</strain>
    </source>
</reference>
<evidence type="ECO:0000256" key="5">
    <source>
        <dbReference type="ARBA" id="ARBA00023136"/>
    </source>
</evidence>
<dbReference type="AlphaFoldDB" id="A0A979G3W6"/>
<reference evidence="8 9" key="2">
    <citation type="journal article" date="2010" name="Stand. Genomic Sci.">
        <title>Complete genome sequence of Chitinophaga pinensis type strain (UQM 2034).</title>
        <authorList>
            <person name="Glavina Del Rio T."/>
            <person name="Abt B."/>
            <person name="Spring S."/>
            <person name="Lapidus A."/>
            <person name="Nolan M."/>
            <person name="Tice H."/>
            <person name="Copeland A."/>
            <person name="Cheng J.F."/>
            <person name="Chen F."/>
            <person name="Bruce D."/>
            <person name="Goodwin L."/>
            <person name="Pitluck S."/>
            <person name="Ivanova N."/>
            <person name="Mavromatis K."/>
            <person name="Mikhailova N."/>
            <person name="Pati A."/>
            <person name="Chen A."/>
            <person name="Palaniappan K."/>
            <person name="Land M."/>
            <person name="Hauser L."/>
            <person name="Chang Y.J."/>
            <person name="Jeffries C.D."/>
            <person name="Chain P."/>
            <person name="Saunders E."/>
            <person name="Detter J.C."/>
            <person name="Brettin T."/>
            <person name="Rohde M."/>
            <person name="Goker M."/>
            <person name="Bristow J."/>
            <person name="Eisen J.A."/>
            <person name="Markowitz V."/>
            <person name="Hugenholtz P."/>
            <person name="Kyrpides N.C."/>
            <person name="Klenk H.P."/>
            <person name="Lucas S."/>
        </authorList>
    </citation>
    <scope>NUCLEOTIDE SEQUENCE [LARGE SCALE GENOMIC DNA]</scope>
    <source>
        <strain evidence="9">ATCC 43595 / DSM 2588 / LMG 13176 / NBRC 15968 / NCIMB 11800 / UQM 2034</strain>
    </source>
</reference>
<dbReference type="RefSeq" id="WP_012790294.1">
    <property type="nucleotide sequence ID" value="NC_013132.1"/>
</dbReference>
<feature type="transmembrane region" description="Helical" evidence="6">
    <location>
        <begin position="358"/>
        <end position="376"/>
    </location>
</feature>
<feature type="transmembrane region" description="Helical" evidence="6">
    <location>
        <begin position="267"/>
        <end position="285"/>
    </location>
</feature>
<gene>
    <name evidence="8" type="ordered locus">Cpin_2636</name>
</gene>
<dbReference type="InterPro" id="IPR020846">
    <property type="entry name" value="MFS_dom"/>
</dbReference>
<keyword evidence="3 6" id="KW-0812">Transmembrane</keyword>
<dbReference type="InterPro" id="IPR050189">
    <property type="entry name" value="MFS_Efflux_Transporters"/>
</dbReference>
<feature type="transmembrane region" description="Helical" evidence="6">
    <location>
        <begin position="95"/>
        <end position="116"/>
    </location>
</feature>
<organism evidence="8 9">
    <name type="scientific">Chitinophaga pinensis (strain ATCC 43595 / DSM 2588 / LMG 13176 / NBRC 15968 / NCIMB 11800 / UQM 2034)</name>
    <dbReference type="NCBI Taxonomy" id="485918"/>
    <lineage>
        <taxon>Bacteria</taxon>
        <taxon>Pseudomonadati</taxon>
        <taxon>Bacteroidota</taxon>
        <taxon>Chitinophagia</taxon>
        <taxon>Chitinophagales</taxon>
        <taxon>Chitinophagaceae</taxon>
        <taxon>Chitinophaga</taxon>
    </lineage>
</organism>
<accession>A0A979G3W6</accession>
<dbReference type="SUPFAM" id="SSF103473">
    <property type="entry name" value="MFS general substrate transporter"/>
    <property type="match status" value="1"/>
</dbReference>
<dbReference type="PANTHER" id="PTHR43124">
    <property type="entry name" value="PURINE EFFLUX PUMP PBUE"/>
    <property type="match status" value="1"/>
</dbReference>
<feature type="transmembrane region" description="Helical" evidence="6">
    <location>
        <begin position="44"/>
        <end position="63"/>
    </location>
</feature>
<feature type="transmembrane region" description="Helical" evidence="6">
    <location>
        <begin position="331"/>
        <end position="352"/>
    </location>
</feature>
<comment type="subcellular location">
    <subcellularLocation>
        <location evidence="1">Cell membrane</location>
        <topology evidence="1">Multi-pass membrane protein</topology>
    </subcellularLocation>
</comment>
<feature type="transmembrane region" description="Helical" evidence="6">
    <location>
        <begin position="70"/>
        <end position="89"/>
    </location>
</feature>
<evidence type="ECO:0000256" key="6">
    <source>
        <dbReference type="SAM" id="Phobius"/>
    </source>
</evidence>
<keyword evidence="2" id="KW-1003">Cell membrane</keyword>
<dbReference type="KEGG" id="cpi:Cpin_2636"/>
<keyword evidence="5 6" id="KW-0472">Membrane</keyword>
<evidence type="ECO:0000313" key="8">
    <source>
        <dbReference type="EMBL" id="ACU60118.1"/>
    </source>
</evidence>
<sequence>MKKSLFPLMLGGLGIGTTEFVMMGLLPDIALGMKITIPEAGHMISSYALGVVIGAPLLVLMSGSYPPKKILIGLMIVFTAFNGLSAFAPSPFTLLLARFFSGLPHGAFFGVGSVVASRLADKGKQAQAISMMFAGLTIANLLLVPVGTWVGHHFLWRYTFGIVALIGVITLIFLKAWLPALPAEQEGDTRSQFQIFRNPETWLIILITAIGTGGLFAWISYIAPLMTNISRFPADSVSGIMVLAGFGMVVGNFIGGRMADKFDPAKTCAGLLVAMAITLTCIYFFSAIQPVSLVLTFIAGALSIALAAPIQILMIGTAKGAEMLGAGVTQAAFNIGNSLGAFLGGLPLIAGYGYNSPVLVGSLMAVGGVLFAVILIKRQAAMPVPQTARVKSSVTFH</sequence>
<evidence type="ECO:0000256" key="1">
    <source>
        <dbReference type="ARBA" id="ARBA00004651"/>
    </source>
</evidence>
<evidence type="ECO:0000313" key="9">
    <source>
        <dbReference type="Proteomes" id="UP000002215"/>
    </source>
</evidence>
<feature type="transmembrane region" description="Helical" evidence="6">
    <location>
        <begin position="202"/>
        <end position="224"/>
    </location>
</feature>
<evidence type="ECO:0000256" key="4">
    <source>
        <dbReference type="ARBA" id="ARBA00022989"/>
    </source>
</evidence>
<dbReference type="GO" id="GO:0022857">
    <property type="term" value="F:transmembrane transporter activity"/>
    <property type="evidence" value="ECO:0007669"/>
    <property type="project" value="InterPro"/>
</dbReference>
<dbReference type="Pfam" id="PF07690">
    <property type="entry name" value="MFS_1"/>
    <property type="match status" value="1"/>
</dbReference>
<dbReference type="Gene3D" id="1.20.1250.20">
    <property type="entry name" value="MFS general substrate transporter like domains"/>
    <property type="match status" value="2"/>
</dbReference>
<protein>
    <submittedName>
        <fullName evidence="8">Major facilitator superfamily MFS_1</fullName>
    </submittedName>
</protein>
<name>A0A979G3W6_CHIPD</name>
<dbReference type="CDD" id="cd17324">
    <property type="entry name" value="MFS_NepI_like"/>
    <property type="match status" value="1"/>
</dbReference>
<dbReference type="OrthoDB" id="9788453at2"/>
<feature type="transmembrane region" description="Helical" evidence="6">
    <location>
        <begin position="128"/>
        <end position="150"/>
    </location>
</feature>
<proteinExistence type="predicted"/>
<dbReference type="EMBL" id="CP001699">
    <property type="protein sequence ID" value="ACU60118.1"/>
    <property type="molecule type" value="Genomic_DNA"/>
</dbReference>
<evidence type="ECO:0000259" key="7">
    <source>
        <dbReference type="PROSITE" id="PS50850"/>
    </source>
</evidence>
<feature type="transmembrane region" description="Helical" evidence="6">
    <location>
        <begin position="291"/>
        <end position="310"/>
    </location>
</feature>
<feature type="domain" description="Major facilitator superfamily (MFS) profile" evidence="7">
    <location>
        <begin position="4"/>
        <end position="380"/>
    </location>
</feature>
<feature type="transmembrane region" description="Helical" evidence="6">
    <location>
        <begin position="156"/>
        <end position="181"/>
    </location>
</feature>
<dbReference type="PANTHER" id="PTHR43124:SF6">
    <property type="entry name" value="TRANSPORTER ARAJ-RELATED"/>
    <property type="match status" value="1"/>
</dbReference>